<proteinExistence type="predicted"/>
<protein>
    <submittedName>
        <fullName evidence="1">Uncharacterized protein</fullName>
    </submittedName>
</protein>
<evidence type="ECO:0000313" key="2">
    <source>
        <dbReference type="Proteomes" id="UP000030143"/>
    </source>
</evidence>
<dbReference type="EMBL" id="JQFZ01000152">
    <property type="protein sequence ID" value="KGO57224.1"/>
    <property type="molecule type" value="Genomic_DNA"/>
</dbReference>
<keyword evidence="2" id="KW-1185">Reference proteome</keyword>
<name>A0A0A2KLD4_PENEN</name>
<dbReference type="STRING" id="27334.A0A0A2KLD4"/>
<dbReference type="AlphaFoldDB" id="A0A0A2KLD4"/>
<accession>A0A0A2KLD4</accession>
<dbReference type="Proteomes" id="UP000030143">
    <property type="component" value="Unassembled WGS sequence"/>
</dbReference>
<dbReference type="HOGENOM" id="CLU_2134367_0_0_1"/>
<sequence>MVLQVRQDQIASEVWKGKDRVNFLVRLGPSNVLKGREARIIDAIASNIGAPQALYHVASRLCTANGTVELALVNEYSVQDTQHPPPLVDLHNYVWNHSTRYQHESPASSVSVI</sequence>
<dbReference type="PhylomeDB" id="A0A0A2KLD4"/>
<reference evidence="1 2" key="1">
    <citation type="journal article" date="2015" name="Mol. Plant Microbe Interact.">
        <title>Genome, transcriptome, and functional analyses of Penicillium expansum provide new insights into secondary metabolism and pathogenicity.</title>
        <authorList>
            <person name="Ballester A.R."/>
            <person name="Marcet-Houben M."/>
            <person name="Levin E."/>
            <person name="Sela N."/>
            <person name="Selma-Lazaro C."/>
            <person name="Carmona L."/>
            <person name="Wisniewski M."/>
            <person name="Droby S."/>
            <person name="Gonzalez-Candelas L."/>
            <person name="Gabaldon T."/>
        </authorList>
    </citation>
    <scope>NUCLEOTIDE SEQUENCE [LARGE SCALE GENOMIC DNA]</scope>
    <source>
        <strain evidence="1 2">MD-8</strain>
    </source>
</reference>
<evidence type="ECO:0000313" key="1">
    <source>
        <dbReference type="EMBL" id="KGO57224.1"/>
    </source>
</evidence>
<dbReference type="GeneID" id="27672895"/>
<comment type="caution">
    <text evidence="1">The sequence shown here is derived from an EMBL/GenBank/DDBJ whole genome shotgun (WGS) entry which is preliminary data.</text>
</comment>
<gene>
    <name evidence="1" type="ORF">PEX2_001980</name>
</gene>
<dbReference type="RefSeq" id="XP_016598912.1">
    <property type="nucleotide sequence ID" value="XM_016737476.1"/>
</dbReference>
<dbReference type="VEuPathDB" id="FungiDB:PEXP_073910"/>
<organism evidence="1 2">
    <name type="scientific">Penicillium expansum</name>
    <name type="common">Blue mold rot fungus</name>
    <dbReference type="NCBI Taxonomy" id="27334"/>
    <lineage>
        <taxon>Eukaryota</taxon>
        <taxon>Fungi</taxon>
        <taxon>Dikarya</taxon>
        <taxon>Ascomycota</taxon>
        <taxon>Pezizomycotina</taxon>
        <taxon>Eurotiomycetes</taxon>
        <taxon>Eurotiomycetidae</taxon>
        <taxon>Eurotiales</taxon>
        <taxon>Aspergillaceae</taxon>
        <taxon>Penicillium</taxon>
    </lineage>
</organism>